<organism evidence="9 10">
    <name type="scientific">Clostridium punense</name>
    <dbReference type="NCBI Taxonomy" id="1054297"/>
    <lineage>
        <taxon>Bacteria</taxon>
        <taxon>Bacillati</taxon>
        <taxon>Bacillota</taxon>
        <taxon>Clostridia</taxon>
        <taxon>Eubacteriales</taxon>
        <taxon>Clostridiaceae</taxon>
        <taxon>Clostridium</taxon>
    </lineage>
</organism>
<dbReference type="PANTHER" id="PTHR30043">
    <property type="entry name" value="PHOSPHONATES TRANSPORT SYSTEM PERMEASE PROTEIN"/>
    <property type="match status" value="1"/>
</dbReference>
<sequence>MNNLKSTIDYHKKGILTALLVLIFIWSLFSVTWSKDLIHAGGKATMMQIFNSILHPKVTPELIKLGFISTWRTLAYAVTGMTLAFIIAFVFGILASGIMAERDASRKVSKSIFRGLLGFMRAIHELVWAWLFVAAIGLTPFAAIFALAIPYGGTLGRIYADILNDVAKEPIRALKASGATKLQLLIYGYLPLAKVDMISYTMYRLECAVRSSTIMSFVGLGGLGFQIQLSLQDLNYNEVWTFMFFLTALVVLIDLWSNVLRNKLISNKEYKKKFNFNKFSLLLAVVIIIGSWVFIFVADKADFFGLFTEKNYMYTKKFINGLLGAQEANPAFLNSESWAKALKLTYDTLQMSVMAIGFATVAMLLTVLPAARNVADGSLTLSKKWYKWLSFGVIRFVYIFSRSVPELVWAMIIVFIFKPGILPGAIALAIHNFGIIGKLCAEVIEDLDLRPIRNIASSGGTSSQMLFYGVIPTVMPKFITYILYRGEVILRTTIVVGFVGAGGLGQQFKLSMSYFKYTEITLLLICYLLLVVLADLLSEGSRKLSE</sequence>
<evidence type="ECO:0000256" key="3">
    <source>
        <dbReference type="ARBA" id="ARBA00022475"/>
    </source>
</evidence>
<evidence type="ECO:0000256" key="6">
    <source>
        <dbReference type="ARBA" id="ARBA00023136"/>
    </source>
</evidence>
<dbReference type="InterPro" id="IPR035906">
    <property type="entry name" value="MetI-like_sf"/>
</dbReference>
<feature type="transmembrane region" description="Helical" evidence="7">
    <location>
        <begin position="15"/>
        <end position="33"/>
    </location>
</feature>
<keyword evidence="3" id="KW-1003">Cell membrane</keyword>
<dbReference type="Proteomes" id="UP001519308">
    <property type="component" value="Unassembled WGS sequence"/>
</dbReference>
<feature type="transmembrane region" description="Helical" evidence="7">
    <location>
        <begin position="279"/>
        <end position="298"/>
    </location>
</feature>
<feature type="transmembrane region" description="Helical" evidence="7">
    <location>
        <begin position="207"/>
        <end position="227"/>
    </location>
</feature>
<evidence type="ECO:0000256" key="5">
    <source>
        <dbReference type="ARBA" id="ARBA00022989"/>
    </source>
</evidence>
<feature type="transmembrane region" description="Helical" evidence="7">
    <location>
        <begin position="407"/>
        <end position="430"/>
    </location>
</feature>
<dbReference type="PROSITE" id="PS50928">
    <property type="entry name" value="ABC_TM1"/>
    <property type="match status" value="2"/>
</dbReference>
<evidence type="ECO:0000256" key="4">
    <source>
        <dbReference type="ARBA" id="ARBA00022692"/>
    </source>
</evidence>
<comment type="subcellular location">
    <subcellularLocation>
        <location evidence="1 7">Cell membrane</location>
        <topology evidence="1 7">Multi-pass membrane protein</topology>
    </subcellularLocation>
</comment>
<evidence type="ECO:0000256" key="2">
    <source>
        <dbReference type="ARBA" id="ARBA00022448"/>
    </source>
</evidence>
<feature type="transmembrane region" description="Helical" evidence="7">
    <location>
        <begin position="385"/>
        <end position="401"/>
    </location>
</feature>
<dbReference type="Pfam" id="PF00528">
    <property type="entry name" value="BPD_transp_1"/>
    <property type="match status" value="2"/>
</dbReference>
<keyword evidence="5 7" id="KW-1133">Transmembrane helix</keyword>
<evidence type="ECO:0000313" key="10">
    <source>
        <dbReference type="Proteomes" id="UP001519308"/>
    </source>
</evidence>
<comment type="caution">
    <text evidence="9">The sequence shown here is derived from an EMBL/GenBank/DDBJ whole genome shotgun (WGS) entry which is preliminary data.</text>
</comment>
<feature type="transmembrane region" description="Helical" evidence="7">
    <location>
        <begin position="127"/>
        <end position="149"/>
    </location>
</feature>
<gene>
    <name evidence="9" type="ORF">J2Z44_002230</name>
</gene>
<comment type="similarity">
    <text evidence="7">Belongs to the binding-protein-dependent transport system permease family.</text>
</comment>
<keyword evidence="6 7" id="KW-0472">Membrane</keyword>
<dbReference type="EMBL" id="JAGGLL010000016">
    <property type="protein sequence ID" value="MBP2022409.1"/>
    <property type="molecule type" value="Genomic_DNA"/>
</dbReference>
<feature type="transmembrane region" description="Helical" evidence="7">
    <location>
        <begin position="351"/>
        <end position="373"/>
    </location>
</feature>
<dbReference type="InterPro" id="IPR000515">
    <property type="entry name" value="MetI-like"/>
</dbReference>
<reference evidence="9 10" key="1">
    <citation type="submission" date="2021-03" db="EMBL/GenBank/DDBJ databases">
        <title>Genomic Encyclopedia of Type Strains, Phase IV (KMG-IV): sequencing the most valuable type-strain genomes for metagenomic binning, comparative biology and taxonomic classification.</title>
        <authorList>
            <person name="Goeker M."/>
        </authorList>
    </citation>
    <scope>NUCLEOTIDE SEQUENCE [LARGE SCALE GENOMIC DNA]</scope>
    <source>
        <strain evidence="9 10">DSM 28650</strain>
    </source>
</reference>
<dbReference type="CDD" id="cd06261">
    <property type="entry name" value="TM_PBP2"/>
    <property type="match status" value="2"/>
</dbReference>
<keyword evidence="10" id="KW-1185">Reference proteome</keyword>
<evidence type="ECO:0000259" key="8">
    <source>
        <dbReference type="PROSITE" id="PS50928"/>
    </source>
</evidence>
<protein>
    <submittedName>
        <fullName evidence="9">Phosphonate transport system permease protein</fullName>
    </submittedName>
</protein>
<name>A0ABS4K3P6_9CLOT</name>
<proteinExistence type="inferred from homology"/>
<evidence type="ECO:0000313" key="9">
    <source>
        <dbReference type="EMBL" id="MBP2022409.1"/>
    </source>
</evidence>
<accession>A0ABS4K3P6</accession>
<feature type="transmembrane region" description="Helical" evidence="7">
    <location>
        <begin position="488"/>
        <end position="508"/>
    </location>
</feature>
<feature type="domain" description="ABC transmembrane type-1" evidence="8">
    <location>
        <begin position="345"/>
        <end position="538"/>
    </location>
</feature>
<feature type="domain" description="ABC transmembrane type-1" evidence="8">
    <location>
        <begin position="70"/>
        <end position="261"/>
    </location>
</feature>
<dbReference type="SUPFAM" id="SSF161098">
    <property type="entry name" value="MetI-like"/>
    <property type="match status" value="2"/>
</dbReference>
<keyword evidence="2 7" id="KW-0813">Transport</keyword>
<dbReference type="PANTHER" id="PTHR30043:SF1">
    <property type="entry name" value="ABC TRANSPORT SYSTEM PERMEASE PROTEIN P69"/>
    <property type="match status" value="1"/>
</dbReference>
<feature type="transmembrane region" description="Helical" evidence="7">
    <location>
        <begin position="74"/>
        <end position="100"/>
    </location>
</feature>
<evidence type="ECO:0000256" key="1">
    <source>
        <dbReference type="ARBA" id="ARBA00004651"/>
    </source>
</evidence>
<feature type="transmembrane region" description="Helical" evidence="7">
    <location>
        <begin position="520"/>
        <end position="537"/>
    </location>
</feature>
<evidence type="ECO:0000256" key="7">
    <source>
        <dbReference type="RuleBase" id="RU363032"/>
    </source>
</evidence>
<dbReference type="RefSeq" id="WP_021281866.1">
    <property type="nucleotide sequence ID" value="NZ_JAGGLL010000016.1"/>
</dbReference>
<dbReference type="Gene3D" id="1.10.3720.10">
    <property type="entry name" value="MetI-like"/>
    <property type="match status" value="2"/>
</dbReference>
<keyword evidence="4 7" id="KW-0812">Transmembrane</keyword>
<feature type="transmembrane region" description="Helical" evidence="7">
    <location>
        <begin position="239"/>
        <end position="259"/>
    </location>
</feature>